<comment type="caution">
    <text evidence="1">The sequence shown here is derived from an EMBL/GenBank/DDBJ whole genome shotgun (WGS) entry which is preliminary data.</text>
</comment>
<gene>
    <name evidence="1" type="ORF">HLB44_36210</name>
</gene>
<dbReference type="Proteomes" id="UP000737171">
    <property type="component" value="Unassembled WGS sequence"/>
</dbReference>
<dbReference type="EMBL" id="JABRWJ010000025">
    <property type="protein sequence ID" value="NRF72410.1"/>
    <property type="molecule type" value="Genomic_DNA"/>
</dbReference>
<accession>A0ABX2EUL3</accession>
<sequence length="69" mass="7028">MKASRFATTSIGPASGCGAAVHAGSPAVSKTMVNAKALDRWTNPHPCVVAARLDLAAYEDQMQPGEGSA</sequence>
<name>A0ABX2EUL3_9BURK</name>
<keyword evidence="2" id="KW-1185">Reference proteome</keyword>
<protein>
    <submittedName>
        <fullName evidence="1">Uncharacterized protein</fullName>
    </submittedName>
</protein>
<reference evidence="1 2" key="1">
    <citation type="submission" date="2020-05" db="EMBL/GenBank/DDBJ databases">
        <title>Aquincola sp. isolate from soil.</title>
        <authorList>
            <person name="Han J."/>
            <person name="Kim D.-U."/>
        </authorList>
    </citation>
    <scope>NUCLEOTIDE SEQUENCE [LARGE SCALE GENOMIC DNA]</scope>
    <source>
        <strain evidence="1 2">S2</strain>
    </source>
</reference>
<organism evidence="1 2">
    <name type="scientific">Pseudaquabacterium terrae</name>
    <dbReference type="NCBI Taxonomy" id="2732868"/>
    <lineage>
        <taxon>Bacteria</taxon>
        <taxon>Pseudomonadati</taxon>
        <taxon>Pseudomonadota</taxon>
        <taxon>Betaproteobacteria</taxon>
        <taxon>Burkholderiales</taxon>
        <taxon>Sphaerotilaceae</taxon>
        <taxon>Pseudaquabacterium</taxon>
    </lineage>
</organism>
<evidence type="ECO:0000313" key="1">
    <source>
        <dbReference type="EMBL" id="NRF72410.1"/>
    </source>
</evidence>
<evidence type="ECO:0000313" key="2">
    <source>
        <dbReference type="Proteomes" id="UP000737171"/>
    </source>
</evidence>
<proteinExistence type="predicted"/>